<dbReference type="InterPro" id="IPR040457">
    <property type="entry name" value="GCP_C"/>
</dbReference>
<reference evidence="9" key="1">
    <citation type="journal article" date="2022" name="IScience">
        <title>Evolution of zygomycete secretomes and the origins of terrestrial fungal ecologies.</title>
        <authorList>
            <person name="Chang Y."/>
            <person name="Wang Y."/>
            <person name="Mondo S."/>
            <person name="Ahrendt S."/>
            <person name="Andreopoulos W."/>
            <person name="Barry K."/>
            <person name="Beard J."/>
            <person name="Benny G.L."/>
            <person name="Blankenship S."/>
            <person name="Bonito G."/>
            <person name="Cuomo C."/>
            <person name="Desiro A."/>
            <person name="Gervers K.A."/>
            <person name="Hundley H."/>
            <person name="Kuo A."/>
            <person name="LaButti K."/>
            <person name="Lang B.F."/>
            <person name="Lipzen A."/>
            <person name="O'Donnell K."/>
            <person name="Pangilinan J."/>
            <person name="Reynolds N."/>
            <person name="Sandor L."/>
            <person name="Smith M.E."/>
            <person name="Tsang A."/>
            <person name="Grigoriev I.V."/>
            <person name="Stajich J.E."/>
            <person name="Spatafora J.W."/>
        </authorList>
    </citation>
    <scope>NUCLEOTIDE SEQUENCE</scope>
    <source>
        <strain evidence="9">RSA 2281</strain>
    </source>
</reference>
<dbReference type="GO" id="GO:0000278">
    <property type="term" value="P:mitotic cell cycle"/>
    <property type="evidence" value="ECO:0007669"/>
    <property type="project" value="TreeGrafter"/>
</dbReference>
<dbReference type="GO" id="GO:0051321">
    <property type="term" value="P:meiotic cell cycle"/>
    <property type="evidence" value="ECO:0007669"/>
    <property type="project" value="TreeGrafter"/>
</dbReference>
<keyword evidence="10" id="KW-1185">Reference proteome</keyword>
<dbReference type="EMBL" id="JAIXMP010000028">
    <property type="protein sequence ID" value="KAI9252378.1"/>
    <property type="molecule type" value="Genomic_DNA"/>
</dbReference>
<evidence type="ECO:0000313" key="10">
    <source>
        <dbReference type="Proteomes" id="UP001209540"/>
    </source>
</evidence>
<dbReference type="GO" id="GO:0043015">
    <property type="term" value="F:gamma-tubulin binding"/>
    <property type="evidence" value="ECO:0007669"/>
    <property type="project" value="InterPro"/>
</dbReference>
<dbReference type="Pfam" id="PF04130">
    <property type="entry name" value="GCP_C_terminal"/>
    <property type="match status" value="1"/>
</dbReference>
<keyword evidence="5 6" id="KW-0206">Cytoskeleton</keyword>
<dbReference type="Pfam" id="PF17681">
    <property type="entry name" value="GCP_N_terminal"/>
    <property type="match status" value="1"/>
</dbReference>
<protein>
    <recommendedName>
        <fullName evidence="6">Spindle pole body component</fullName>
    </recommendedName>
</protein>
<reference evidence="9" key="2">
    <citation type="submission" date="2023-02" db="EMBL/GenBank/DDBJ databases">
        <authorList>
            <consortium name="DOE Joint Genome Institute"/>
            <person name="Mondo S.J."/>
            <person name="Chang Y."/>
            <person name="Wang Y."/>
            <person name="Ahrendt S."/>
            <person name="Andreopoulos W."/>
            <person name="Barry K."/>
            <person name="Beard J."/>
            <person name="Benny G.L."/>
            <person name="Blankenship S."/>
            <person name="Bonito G."/>
            <person name="Cuomo C."/>
            <person name="Desiro A."/>
            <person name="Gervers K.A."/>
            <person name="Hundley H."/>
            <person name="Kuo A."/>
            <person name="LaButti K."/>
            <person name="Lang B.F."/>
            <person name="Lipzen A."/>
            <person name="O'Donnell K."/>
            <person name="Pangilinan J."/>
            <person name="Reynolds N."/>
            <person name="Sandor L."/>
            <person name="Smith M.W."/>
            <person name="Tsang A."/>
            <person name="Grigoriev I.V."/>
            <person name="Stajich J.E."/>
            <person name="Spatafora J.W."/>
        </authorList>
    </citation>
    <scope>NUCLEOTIDE SEQUENCE</scope>
    <source>
        <strain evidence="9">RSA 2281</strain>
    </source>
</reference>
<dbReference type="GO" id="GO:0000922">
    <property type="term" value="C:spindle pole"/>
    <property type="evidence" value="ECO:0007669"/>
    <property type="project" value="InterPro"/>
</dbReference>
<keyword evidence="3 6" id="KW-0963">Cytoplasm</keyword>
<evidence type="ECO:0000256" key="5">
    <source>
        <dbReference type="ARBA" id="ARBA00023212"/>
    </source>
</evidence>
<evidence type="ECO:0000256" key="6">
    <source>
        <dbReference type="RuleBase" id="RU363050"/>
    </source>
</evidence>
<accession>A0AAD5K636</accession>
<dbReference type="Proteomes" id="UP001209540">
    <property type="component" value="Unassembled WGS sequence"/>
</dbReference>
<comment type="caution">
    <text evidence="9">The sequence shown here is derived from an EMBL/GenBank/DDBJ whole genome shotgun (WGS) entry which is preliminary data.</text>
</comment>
<evidence type="ECO:0000259" key="7">
    <source>
        <dbReference type="Pfam" id="PF04130"/>
    </source>
</evidence>
<dbReference type="GO" id="GO:0007020">
    <property type="term" value="P:microtubule nucleation"/>
    <property type="evidence" value="ECO:0007669"/>
    <property type="project" value="InterPro"/>
</dbReference>
<evidence type="ECO:0000256" key="4">
    <source>
        <dbReference type="ARBA" id="ARBA00022701"/>
    </source>
</evidence>
<evidence type="ECO:0000256" key="3">
    <source>
        <dbReference type="ARBA" id="ARBA00022490"/>
    </source>
</evidence>
<organism evidence="9 10">
    <name type="scientific">Phascolomyces articulosus</name>
    <dbReference type="NCBI Taxonomy" id="60185"/>
    <lineage>
        <taxon>Eukaryota</taxon>
        <taxon>Fungi</taxon>
        <taxon>Fungi incertae sedis</taxon>
        <taxon>Mucoromycota</taxon>
        <taxon>Mucoromycotina</taxon>
        <taxon>Mucoromycetes</taxon>
        <taxon>Mucorales</taxon>
        <taxon>Lichtheimiaceae</taxon>
        <taxon>Phascolomyces</taxon>
    </lineage>
</organism>
<sequence>MLHELIFVLSGFPSNIFIPYPPAPEKSITFAIAHDVPSLHPAERESLNRLGQLGWFYAELVHFYNDQNNYNKTTTSAHSSAYVQALVTSLNTTLDDYRRDILTMERQILNKDYDAGEGVVPTSLLTSSLGQWELLLPALVQFTQRLSERLSSGLLLLDFVLDEARTGHDAYRRVMETMAARLYDVLYRQLTAWMVYGHVANEFFVTSTTTQQQQQSQQNNNNKHSVGWQRYGLVKERIPTRIPLGLAESILFVGKAVATVKDPPDTMKRENLKLLVELQQRQLTLDYVVHHMRKTTAEWLFSQVLIGDHALARYFISFRKVFMLGYGDMTTNFIEACTQWRHRATLSKRSISSAEKIFRHQEFNALLAKASVGTEAEDQLDGYSVKILEPPQEQEGSSSHGFSDLLLMDVACTLRYSLEWPIDLFLSQSVMQQYSKIWSFLIGLKNVQICLCESFLRTHLHSIWRLRSHMLYWINALWAHVQTNVIDVHHQSLMEIVSLSSDNNHHHHDSMKSKKRWTYHNNSLVGHALHTTLHPTTTHDTTTPSRSSLDFEELQNIHMDYLRHVTRGCLLSSSDCIKCIQRILRACLDFCTFIQQVNEEQEAWRGTKRRKMAKTAAEIVREWTRGLEQETAMATTGDQVDAMEKEFIAMTDQFFDLLTNASQEIKVSGNIDMLLMQLDYNKWYSGDRSMRIL</sequence>
<evidence type="ECO:0000256" key="1">
    <source>
        <dbReference type="ARBA" id="ARBA00004267"/>
    </source>
</evidence>
<feature type="domain" description="Gamma tubulin complex component C-terminal" evidence="7">
    <location>
        <begin position="317"/>
        <end position="684"/>
    </location>
</feature>
<feature type="domain" description="Gamma tubulin complex component protein N-terminal" evidence="8">
    <location>
        <begin position="2"/>
        <end position="301"/>
    </location>
</feature>
<dbReference type="PANTHER" id="PTHR19302:SF27">
    <property type="entry name" value="GAMMA-TUBULIN COMPLEX COMPONENT 4"/>
    <property type="match status" value="1"/>
</dbReference>
<name>A0AAD5K636_9FUNG</name>
<comment type="subcellular location">
    <subcellularLocation>
        <location evidence="1 6">Cytoplasm</location>
        <location evidence="1 6">Cytoskeleton</location>
        <location evidence="1 6">Microtubule organizing center</location>
    </subcellularLocation>
</comment>
<gene>
    <name evidence="9" type="ORF">BDA99DRAFT_520948</name>
</gene>
<dbReference type="InterPro" id="IPR007259">
    <property type="entry name" value="GCP"/>
</dbReference>
<dbReference type="Gene3D" id="1.20.120.1900">
    <property type="entry name" value="Gamma-tubulin complex, C-terminal domain"/>
    <property type="match status" value="1"/>
</dbReference>
<dbReference type="GO" id="GO:0051225">
    <property type="term" value="P:spindle assembly"/>
    <property type="evidence" value="ECO:0007669"/>
    <property type="project" value="TreeGrafter"/>
</dbReference>
<dbReference type="InterPro" id="IPR041470">
    <property type="entry name" value="GCP_N"/>
</dbReference>
<evidence type="ECO:0000313" key="9">
    <source>
        <dbReference type="EMBL" id="KAI9252378.1"/>
    </source>
</evidence>
<evidence type="ECO:0000259" key="8">
    <source>
        <dbReference type="Pfam" id="PF17681"/>
    </source>
</evidence>
<dbReference type="GO" id="GO:0005816">
    <property type="term" value="C:spindle pole body"/>
    <property type="evidence" value="ECO:0007669"/>
    <property type="project" value="UniProtKB-ARBA"/>
</dbReference>
<dbReference type="GO" id="GO:0000930">
    <property type="term" value="C:gamma-tubulin complex"/>
    <property type="evidence" value="ECO:0007669"/>
    <property type="project" value="TreeGrafter"/>
</dbReference>
<dbReference type="AlphaFoldDB" id="A0AAD5K636"/>
<proteinExistence type="inferred from homology"/>
<dbReference type="InterPro" id="IPR042241">
    <property type="entry name" value="GCP_C_sf"/>
</dbReference>
<dbReference type="GO" id="GO:0031122">
    <property type="term" value="P:cytoplasmic microtubule organization"/>
    <property type="evidence" value="ECO:0007669"/>
    <property type="project" value="TreeGrafter"/>
</dbReference>
<evidence type="ECO:0000256" key="2">
    <source>
        <dbReference type="ARBA" id="ARBA00010337"/>
    </source>
</evidence>
<keyword evidence="4 6" id="KW-0493">Microtubule</keyword>
<dbReference type="GO" id="GO:0051011">
    <property type="term" value="F:microtubule minus-end binding"/>
    <property type="evidence" value="ECO:0007669"/>
    <property type="project" value="TreeGrafter"/>
</dbReference>
<dbReference type="GO" id="GO:0005874">
    <property type="term" value="C:microtubule"/>
    <property type="evidence" value="ECO:0007669"/>
    <property type="project" value="UniProtKB-KW"/>
</dbReference>
<dbReference type="PANTHER" id="PTHR19302">
    <property type="entry name" value="GAMMA TUBULIN COMPLEX PROTEIN"/>
    <property type="match status" value="1"/>
</dbReference>
<comment type="similarity">
    <text evidence="2 6">Belongs to the TUBGCP family.</text>
</comment>